<organism evidence="2 3">
    <name type="scientific">Rhizobium etli (strain ATCC 51251 / DSM 11541 / JCM 21823 / NBRC 15573 / CFN 42)</name>
    <dbReference type="NCBI Taxonomy" id="347834"/>
    <lineage>
        <taxon>Bacteria</taxon>
        <taxon>Pseudomonadati</taxon>
        <taxon>Pseudomonadota</taxon>
        <taxon>Alphaproteobacteria</taxon>
        <taxon>Hyphomicrobiales</taxon>
        <taxon>Rhizobiaceae</taxon>
        <taxon>Rhizobium/Agrobacterium group</taxon>
        <taxon>Rhizobium</taxon>
    </lineage>
</organism>
<feature type="region of interest" description="Disordered" evidence="1">
    <location>
        <begin position="1"/>
        <end position="42"/>
    </location>
</feature>
<dbReference type="HOGENOM" id="CLU_1123796_0_0_5"/>
<dbReference type="EMBL" id="CP000133">
    <property type="protein sequence ID" value="ABC92153.1"/>
    <property type="molecule type" value="Genomic_DNA"/>
</dbReference>
<keyword evidence="3" id="KW-1185">Reference proteome</keyword>
<sequence length="247" mass="25753">MTPAANFVQGQKPLAPHPSGNTGVETREERGSAPSSEGRVAGPVSTSALLALAGGCDAIGGGIALPQPGATPRKTRQEDAGEIADLHEHEESETGSDRCDQRGAVGECHAAEADCHKNCENREGPGADRSAGGYRNHGRHQGGDQHGHLPSLCISTRTPAPIVLPRFKISKHSPVTGTAFSMTSVSTMEHTTGGGTLFQQTSGPAIRYVYRTGLSYDRSAGSSNNCCLNPEESSHSLALKTTARVMT</sequence>
<evidence type="ECO:0000313" key="3">
    <source>
        <dbReference type="Proteomes" id="UP000001936"/>
    </source>
</evidence>
<reference evidence="2 3" key="1">
    <citation type="journal article" date="2006" name="Proc. Natl. Acad. Sci. U.S.A.">
        <title>The partitioned Rhizobium etli genome: genetic and metabolic redundancy in seven interacting replicons.</title>
        <authorList>
            <person name="Gonzalez V."/>
            <person name="Santamaria R.I."/>
            <person name="Bustos P."/>
            <person name="Hernandez-Gonzalez I."/>
            <person name="Medrano-Soto A."/>
            <person name="Moreno-Hagelsieb G."/>
            <person name="Janga S.C."/>
            <person name="Ramirez M.A."/>
            <person name="Jimenez-Jacinto V."/>
            <person name="Collado-Vides J."/>
            <person name="Davila G."/>
        </authorList>
    </citation>
    <scope>NUCLEOTIDE SEQUENCE [LARGE SCALE GENOMIC DNA]</scope>
    <source>
        <strain evidence="3">ATCC 51251 / DSM 11541 / JCM 21823 / NBRC 15573 / CFN 42</strain>
    </source>
</reference>
<dbReference type="KEGG" id="ret:RHE_CH03390"/>
<feature type="region of interest" description="Disordered" evidence="1">
    <location>
        <begin position="119"/>
        <end position="148"/>
    </location>
</feature>
<name>Q2K4T3_RHIEC</name>
<accession>Q2K4T3</accession>
<dbReference type="AlphaFoldDB" id="Q2K4T3"/>
<protein>
    <submittedName>
        <fullName evidence="2">Uncharacterized protein</fullName>
    </submittedName>
</protein>
<evidence type="ECO:0000313" key="2">
    <source>
        <dbReference type="EMBL" id="ABC92153.1"/>
    </source>
</evidence>
<gene>
    <name evidence="2" type="ordered locus">RHE_CH03390</name>
</gene>
<evidence type="ECO:0000256" key="1">
    <source>
        <dbReference type="SAM" id="MobiDB-lite"/>
    </source>
</evidence>
<dbReference type="Proteomes" id="UP000001936">
    <property type="component" value="Chromosome"/>
</dbReference>
<proteinExistence type="predicted"/>